<evidence type="ECO:0000313" key="2">
    <source>
        <dbReference type="EMBL" id="MBD7945666.1"/>
    </source>
</evidence>
<evidence type="ECO:0000313" key="3">
    <source>
        <dbReference type="Proteomes" id="UP000640786"/>
    </source>
</evidence>
<dbReference type="Gene3D" id="3.30.1390.10">
    <property type="match status" value="1"/>
</dbReference>
<evidence type="ECO:0000256" key="1">
    <source>
        <dbReference type="SAM" id="Phobius"/>
    </source>
</evidence>
<protein>
    <recommendedName>
        <fullName evidence="4">Ribosomal protein L7/L12 C-terminal domain-containing protein</fullName>
    </recommendedName>
</protein>
<comment type="caution">
    <text evidence="2">The sequence shown here is derived from an EMBL/GenBank/DDBJ whole genome shotgun (WGS) entry which is preliminary data.</text>
</comment>
<proteinExistence type="predicted"/>
<evidence type="ECO:0008006" key="4">
    <source>
        <dbReference type="Google" id="ProtNLM"/>
    </source>
</evidence>
<feature type="transmembrane region" description="Helical" evidence="1">
    <location>
        <begin position="6"/>
        <end position="25"/>
    </location>
</feature>
<dbReference type="Proteomes" id="UP000640786">
    <property type="component" value="Unassembled WGS sequence"/>
</dbReference>
<keyword evidence="3" id="KW-1185">Reference proteome</keyword>
<dbReference type="InterPro" id="IPR014719">
    <property type="entry name" value="Ribosomal_bL12_C/ClpS-like"/>
</dbReference>
<gene>
    <name evidence="2" type="ORF">H9650_16255</name>
</gene>
<sequence>MKGCVTILFQITSLLIILFLVIYTFSLQSKIRKLEEQQDLHFIGDEDLEKQILEMNNNGSSLVEMVKFVRNETNLGLVPAKKYVDKIIHNNLSS</sequence>
<accession>A0ABR8RD31</accession>
<dbReference type="EMBL" id="JACSQO010000009">
    <property type="protein sequence ID" value="MBD7945666.1"/>
    <property type="molecule type" value="Genomic_DNA"/>
</dbReference>
<reference evidence="2 3" key="1">
    <citation type="submission" date="2020-08" db="EMBL/GenBank/DDBJ databases">
        <title>A Genomic Blueprint of the Chicken Gut Microbiome.</title>
        <authorList>
            <person name="Gilroy R."/>
            <person name="Ravi A."/>
            <person name="Getino M."/>
            <person name="Pursley I."/>
            <person name="Horton D.L."/>
            <person name="Alikhan N.-F."/>
            <person name="Baker D."/>
            <person name="Gharbi K."/>
            <person name="Hall N."/>
            <person name="Watson M."/>
            <person name="Adriaenssens E.M."/>
            <person name="Foster-Nyarko E."/>
            <person name="Jarju S."/>
            <person name="Secka A."/>
            <person name="Antonio M."/>
            <person name="Oren A."/>
            <person name="Chaudhuri R."/>
            <person name="La Ragione R.M."/>
            <person name="Hildebrand F."/>
            <person name="Pallen M.J."/>
        </authorList>
    </citation>
    <scope>NUCLEOTIDE SEQUENCE [LARGE SCALE GENOMIC DNA]</scope>
    <source>
        <strain evidence="2 3">Sa2BUA9</strain>
    </source>
</reference>
<keyword evidence="1" id="KW-0472">Membrane</keyword>
<keyword evidence="1" id="KW-0812">Transmembrane</keyword>
<keyword evidence="1" id="KW-1133">Transmembrane helix</keyword>
<name>A0ABR8RD31_9BACI</name>
<dbReference type="RefSeq" id="WP_191697640.1">
    <property type="nucleotide sequence ID" value="NZ_JACSQO010000009.1"/>
</dbReference>
<organism evidence="2 3">
    <name type="scientific">Psychrobacillus faecigallinarum</name>
    <dbReference type="NCBI Taxonomy" id="2762235"/>
    <lineage>
        <taxon>Bacteria</taxon>
        <taxon>Bacillati</taxon>
        <taxon>Bacillota</taxon>
        <taxon>Bacilli</taxon>
        <taxon>Bacillales</taxon>
        <taxon>Bacillaceae</taxon>
        <taxon>Psychrobacillus</taxon>
    </lineage>
</organism>